<reference evidence="2" key="1">
    <citation type="journal article" date="2019" name="Int. J. Syst. Evol. Microbiol.">
        <title>The Global Catalogue of Microorganisms (GCM) 10K type strain sequencing project: providing services to taxonomists for standard genome sequencing and annotation.</title>
        <authorList>
            <consortium name="The Broad Institute Genomics Platform"/>
            <consortium name="The Broad Institute Genome Sequencing Center for Infectious Disease"/>
            <person name="Wu L."/>
            <person name="Ma J."/>
        </authorList>
    </citation>
    <scope>NUCLEOTIDE SEQUENCE [LARGE SCALE GENOMIC DNA]</scope>
    <source>
        <strain evidence="2">JCM 18306</strain>
    </source>
</reference>
<protein>
    <submittedName>
        <fullName evidence="1">Uncharacterized protein</fullName>
    </submittedName>
</protein>
<sequence length="58" mass="6156">MQRGMRGAQRQVDADLDRLSDREFRQRAVAAGHGQPGVVVAYGSDLVAVHLPAVGGRG</sequence>
<evidence type="ECO:0000313" key="1">
    <source>
        <dbReference type="EMBL" id="GAA5206291.1"/>
    </source>
</evidence>
<keyword evidence="2" id="KW-1185">Reference proteome</keyword>
<dbReference type="Proteomes" id="UP001499878">
    <property type="component" value="Unassembled WGS sequence"/>
</dbReference>
<name>A0ABP9SXW8_9ACTN</name>
<comment type="caution">
    <text evidence="1">The sequence shown here is derived from an EMBL/GenBank/DDBJ whole genome shotgun (WGS) entry which is preliminary data.</text>
</comment>
<proteinExistence type="predicted"/>
<accession>A0ABP9SXW8</accession>
<gene>
    <name evidence="1" type="ORF">GCM10023323_17110</name>
</gene>
<organism evidence="1 2">
    <name type="scientific">Streptomyces thinghirensis</name>
    <dbReference type="NCBI Taxonomy" id="551547"/>
    <lineage>
        <taxon>Bacteria</taxon>
        <taxon>Bacillati</taxon>
        <taxon>Actinomycetota</taxon>
        <taxon>Actinomycetes</taxon>
        <taxon>Kitasatosporales</taxon>
        <taxon>Streptomycetaceae</taxon>
        <taxon>Streptomyces</taxon>
    </lineage>
</organism>
<dbReference type="EMBL" id="BAABJR010000004">
    <property type="protein sequence ID" value="GAA5206291.1"/>
    <property type="molecule type" value="Genomic_DNA"/>
</dbReference>
<evidence type="ECO:0000313" key="2">
    <source>
        <dbReference type="Proteomes" id="UP001499878"/>
    </source>
</evidence>